<gene>
    <name evidence="1" type="ORF">LCGC14_2584080</name>
</gene>
<protein>
    <recommendedName>
        <fullName evidence="2">DUF5131 family protein</fullName>
    </recommendedName>
</protein>
<sequence>FGMPLRLKEPQRVFTCSFSDFFHPAADPWRPAAWEIIRETQHLTYQILTKRVADMRTRLPIDWPYANVWLGVSIENQRFAFRADLLRDTPATVRFLSLEPLLGPVDLTLDGIHWVIVGGESGPKRRHMEARWVRAVRDRCAECGVPFFFKQWGGPSSNKRGGDKATLDGERHRAFPEIAA</sequence>
<feature type="non-terminal residue" evidence="1">
    <location>
        <position position="1"/>
    </location>
</feature>
<evidence type="ECO:0000313" key="1">
    <source>
        <dbReference type="EMBL" id="KKL07630.1"/>
    </source>
</evidence>
<dbReference type="InterPro" id="IPR011101">
    <property type="entry name" value="DUF5131"/>
</dbReference>
<comment type="caution">
    <text evidence="1">The sequence shown here is derived from an EMBL/GenBank/DDBJ whole genome shotgun (WGS) entry which is preliminary data.</text>
</comment>
<accession>A0A0F9ADY5</accession>
<dbReference type="EMBL" id="LAZR01043207">
    <property type="protein sequence ID" value="KKL07630.1"/>
    <property type="molecule type" value="Genomic_DNA"/>
</dbReference>
<evidence type="ECO:0008006" key="2">
    <source>
        <dbReference type="Google" id="ProtNLM"/>
    </source>
</evidence>
<name>A0A0F9ADY5_9ZZZZ</name>
<proteinExistence type="predicted"/>
<organism evidence="1">
    <name type="scientific">marine sediment metagenome</name>
    <dbReference type="NCBI Taxonomy" id="412755"/>
    <lineage>
        <taxon>unclassified sequences</taxon>
        <taxon>metagenomes</taxon>
        <taxon>ecological metagenomes</taxon>
    </lineage>
</organism>
<reference evidence="1" key="1">
    <citation type="journal article" date="2015" name="Nature">
        <title>Complex archaea that bridge the gap between prokaryotes and eukaryotes.</title>
        <authorList>
            <person name="Spang A."/>
            <person name="Saw J.H."/>
            <person name="Jorgensen S.L."/>
            <person name="Zaremba-Niedzwiedzka K."/>
            <person name="Martijn J."/>
            <person name="Lind A.E."/>
            <person name="van Eijk R."/>
            <person name="Schleper C."/>
            <person name="Guy L."/>
            <person name="Ettema T.J."/>
        </authorList>
    </citation>
    <scope>NUCLEOTIDE SEQUENCE</scope>
</reference>
<dbReference type="AlphaFoldDB" id="A0A0F9ADY5"/>
<dbReference type="Pfam" id="PF07505">
    <property type="entry name" value="DUF5131"/>
    <property type="match status" value="1"/>
</dbReference>